<feature type="compositionally biased region" description="Basic and acidic residues" evidence="7">
    <location>
        <begin position="46"/>
        <end position="56"/>
    </location>
</feature>
<evidence type="ECO:0000259" key="9">
    <source>
        <dbReference type="Pfam" id="PF25987"/>
    </source>
</evidence>
<feature type="region of interest" description="Disordered" evidence="7">
    <location>
        <begin position="79"/>
        <end position="100"/>
    </location>
</feature>
<keyword evidence="11" id="KW-1185">Reference proteome</keyword>
<proteinExistence type="predicted"/>
<name>A0A9X0CRQ1_9CNID</name>
<dbReference type="Pfam" id="PF25987">
    <property type="entry name" value="PRRT3"/>
    <property type="match status" value="1"/>
</dbReference>
<evidence type="ECO:0000256" key="2">
    <source>
        <dbReference type="ARBA" id="ARBA00022553"/>
    </source>
</evidence>
<dbReference type="Proteomes" id="UP001163046">
    <property type="component" value="Unassembled WGS sequence"/>
</dbReference>
<keyword evidence="2" id="KW-0597">Phosphoprotein</keyword>
<dbReference type="OrthoDB" id="10066605at2759"/>
<feature type="transmembrane region" description="Helical" evidence="8">
    <location>
        <begin position="150"/>
        <end position="171"/>
    </location>
</feature>
<dbReference type="PANTHER" id="PTHR35578:SF6">
    <property type="entry name" value="PROLINE-RICH TRANSMEMBRANE PROTEIN 4"/>
    <property type="match status" value="1"/>
</dbReference>
<protein>
    <recommendedName>
        <fullName evidence="9">Proline-rich transmembrane protein 3/4 domain-containing protein</fullName>
    </recommendedName>
</protein>
<dbReference type="AlphaFoldDB" id="A0A9X0CRQ1"/>
<gene>
    <name evidence="10" type="ORF">OS493_028232</name>
</gene>
<sequence length="467" mass="51953">MLLVTFSHGKESITPLLPGVHSEDNSNVSTAADHQERPTTATNENHLSKEDGKQGKLIDSGKAEHSRLLARLASSPSPLPLSLAETPSVEPEATAEAWPEPGPDWSKAFGEWGVAWEFHVYVFAVIFLGFAVYASYFIGHGLYVGLHQKYLGFCLNIVMLILGFTRAFVLFTDPYRQGNIIHNLTAVHIGAMRVLWSLASPCLTSADCLVILALLETAKISLAPPKMQKFSVILKIIIMHFTFVLTSDFVVSYVVEAKAMLVFCQVFFIIWGSLLGVGYFALGYKLDQKLFSHKEVKSKKELLYIRLIYASGVNNLILCAMFIYSSVGVFGVYSDVEFVDAWSWWAIQTCFRASEVLSGILVFTVSAKRKSLKRSTDHAATGEIDNFTELPSTSAGPPDPTKKTVQTQKERRISMFTHFHSKRDQQNTATDEILPDLQSDSDDSEHNLFTDLNEAKIEAYHAHEDAV</sequence>
<dbReference type="PANTHER" id="PTHR35578">
    <property type="entry name" value="PROLINE-RICH TRANSMEMBRANE PROTEIN 4-RELATED"/>
    <property type="match status" value="1"/>
</dbReference>
<evidence type="ECO:0000256" key="3">
    <source>
        <dbReference type="ARBA" id="ARBA00022692"/>
    </source>
</evidence>
<feature type="region of interest" description="Disordered" evidence="7">
    <location>
        <begin position="422"/>
        <end position="446"/>
    </location>
</feature>
<evidence type="ECO:0000256" key="5">
    <source>
        <dbReference type="ARBA" id="ARBA00022989"/>
    </source>
</evidence>
<feature type="transmembrane region" description="Helical" evidence="8">
    <location>
        <begin position="191"/>
        <end position="215"/>
    </location>
</feature>
<organism evidence="10 11">
    <name type="scientific">Desmophyllum pertusum</name>
    <dbReference type="NCBI Taxonomy" id="174260"/>
    <lineage>
        <taxon>Eukaryota</taxon>
        <taxon>Metazoa</taxon>
        <taxon>Cnidaria</taxon>
        <taxon>Anthozoa</taxon>
        <taxon>Hexacorallia</taxon>
        <taxon>Scleractinia</taxon>
        <taxon>Caryophylliina</taxon>
        <taxon>Caryophylliidae</taxon>
        <taxon>Desmophyllum</taxon>
    </lineage>
</organism>
<reference evidence="10" key="1">
    <citation type="submission" date="2023-01" db="EMBL/GenBank/DDBJ databases">
        <title>Genome assembly of the deep-sea coral Lophelia pertusa.</title>
        <authorList>
            <person name="Herrera S."/>
            <person name="Cordes E."/>
        </authorList>
    </citation>
    <scope>NUCLEOTIDE SEQUENCE</scope>
    <source>
        <strain evidence="10">USNM1676648</strain>
        <tissue evidence="10">Polyp</tissue>
    </source>
</reference>
<evidence type="ECO:0000256" key="8">
    <source>
        <dbReference type="SAM" id="Phobius"/>
    </source>
</evidence>
<feature type="transmembrane region" description="Helical" evidence="8">
    <location>
        <begin position="303"/>
        <end position="324"/>
    </location>
</feature>
<dbReference type="InterPro" id="IPR059081">
    <property type="entry name" value="PRRT3-4"/>
</dbReference>
<evidence type="ECO:0000256" key="6">
    <source>
        <dbReference type="ARBA" id="ARBA00023136"/>
    </source>
</evidence>
<evidence type="ECO:0000256" key="4">
    <source>
        <dbReference type="ARBA" id="ARBA00022729"/>
    </source>
</evidence>
<evidence type="ECO:0000313" key="10">
    <source>
        <dbReference type="EMBL" id="KAJ7371069.1"/>
    </source>
</evidence>
<feature type="transmembrane region" description="Helical" evidence="8">
    <location>
        <begin position="260"/>
        <end position="282"/>
    </location>
</feature>
<feature type="compositionally biased region" description="Polar residues" evidence="7">
    <location>
        <begin position="25"/>
        <end position="45"/>
    </location>
</feature>
<comment type="subcellular location">
    <subcellularLocation>
        <location evidence="1">Membrane</location>
        <topology evidence="1">Multi-pass membrane protein</topology>
    </subcellularLocation>
</comment>
<dbReference type="InterPro" id="IPR052836">
    <property type="entry name" value="PRRT_domain-containing"/>
</dbReference>
<feature type="transmembrane region" description="Helical" evidence="8">
    <location>
        <begin position="118"/>
        <end position="138"/>
    </location>
</feature>
<evidence type="ECO:0000313" key="11">
    <source>
        <dbReference type="Proteomes" id="UP001163046"/>
    </source>
</evidence>
<feature type="transmembrane region" description="Helical" evidence="8">
    <location>
        <begin position="236"/>
        <end position="254"/>
    </location>
</feature>
<keyword evidence="5 8" id="KW-1133">Transmembrane helix</keyword>
<keyword evidence="3 8" id="KW-0812">Transmembrane</keyword>
<keyword evidence="6 8" id="KW-0472">Membrane</keyword>
<feature type="compositionally biased region" description="Low complexity" evidence="7">
    <location>
        <begin position="79"/>
        <end position="99"/>
    </location>
</feature>
<evidence type="ECO:0000256" key="1">
    <source>
        <dbReference type="ARBA" id="ARBA00004141"/>
    </source>
</evidence>
<feature type="region of interest" description="Disordered" evidence="7">
    <location>
        <begin position="386"/>
        <end position="405"/>
    </location>
</feature>
<feature type="domain" description="Proline-rich transmembrane protein 3/4" evidence="9">
    <location>
        <begin position="95"/>
        <end position="378"/>
    </location>
</feature>
<keyword evidence="4" id="KW-0732">Signal</keyword>
<accession>A0A9X0CRQ1</accession>
<comment type="caution">
    <text evidence="10">The sequence shown here is derived from an EMBL/GenBank/DDBJ whole genome shotgun (WGS) entry which is preliminary data.</text>
</comment>
<dbReference type="EMBL" id="MU826852">
    <property type="protein sequence ID" value="KAJ7371069.1"/>
    <property type="molecule type" value="Genomic_DNA"/>
</dbReference>
<feature type="transmembrane region" description="Helical" evidence="8">
    <location>
        <begin position="344"/>
        <end position="365"/>
    </location>
</feature>
<feature type="region of interest" description="Disordered" evidence="7">
    <location>
        <begin position="12"/>
        <end position="56"/>
    </location>
</feature>
<evidence type="ECO:0000256" key="7">
    <source>
        <dbReference type="SAM" id="MobiDB-lite"/>
    </source>
</evidence>